<reference evidence="2 3" key="1">
    <citation type="submission" date="2016-06" db="EMBL/GenBank/DDBJ databases">
        <title>Comparative genomics of the ectomycorrhizal sister species Rhizopogon vinicolor and Rhizopogon vesiculosus (Basidiomycota: Boletales) reveals a divergence of the mating type B locus.</title>
        <authorList>
            <consortium name="DOE Joint Genome Institute"/>
            <person name="Mujic A.B."/>
            <person name="Kuo A."/>
            <person name="Tritt A."/>
            <person name="Lipzen A."/>
            <person name="Chen C."/>
            <person name="Johnson J."/>
            <person name="Sharma A."/>
            <person name="Barry K."/>
            <person name="Grigoriev I.V."/>
            <person name="Spatafora J.W."/>
        </authorList>
    </citation>
    <scope>NUCLEOTIDE SEQUENCE [LARGE SCALE GENOMIC DNA]</scope>
    <source>
        <strain evidence="2 3">AM-OR11-026</strain>
    </source>
</reference>
<sequence length="108" mass="12208">MSLSIEGDVEGHAGSTSRSVLTGLTTASGQSLYNSRNAAHLDGQAQDKARRIEVRKYRGKLREGRNRDLLLAANRRPIIMISTFSRRRSQDHWKETKFVLIDIDKLRG</sequence>
<evidence type="ECO:0000313" key="3">
    <source>
        <dbReference type="Proteomes" id="UP000092154"/>
    </source>
</evidence>
<gene>
    <name evidence="2" type="ORF">K503DRAFT_360371</name>
</gene>
<dbReference type="Proteomes" id="UP000092154">
    <property type="component" value="Unassembled WGS sequence"/>
</dbReference>
<keyword evidence="3" id="KW-1185">Reference proteome</keyword>
<protein>
    <submittedName>
        <fullName evidence="2">Uncharacterized protein</fullName>
    </submittedName>
</protein>
<proteinExistence type="predicted"/>
<dbReference type="InParanoid" id="A0A1B7MSF7"/>
<dbReference type="AlphaFoldDB" id="A0A1B7MSF7"/>
<dbReference type="EMBL" id="KV448490">
    <property type="protein sequence ID" value="OAX35542.1"/>
    <property type="molecule type" value="Genomic_DNA"/>
</dbReference>
<accession>A0A1B7MSF7</accession>
<feature type="region of interest" description="Disordered" evidence="1">
    <location>
        <begin position="1"/>
        <end position="21"/>
    </location>
</feature>
<evidence type="ECO:0000313" key="2">
    <source>
        <dbReference type="EMBL" id="OAX35542.1"/>
    </source>
</evidence>
<evidence type="ECO:0000256" key="1">
    <source>
        <dbReference type="SAM" id="MobiDB-lite"/>
    </source>
</evidence>
<organism evidence="2 3">
    <name type="scientific">Rhizopogon vinicolor AM-OR11-026</name>
    <dbReference type="NCBI Taxonomy" id="1314800"/>
    <lineage>
        <taxon>Eukaryota</taxon>
        <taxon>Fungi</taxon>
        <taxon>Dikarya</taxon>
        <taxon>Basidiomycota</taxon>
        <taxon>Agaricomycotina</taxon>
        <taxon>Agaricomycetes</taxon>
        <taxon>Agaricomycetidae</taxon>
        <taxon>Boletales</taxon>
        <taxon>Suillineae</taxon>
        <taxon>Rhizopogonaceae</taxon>
        <taxon>Rhizopogon</taxon>
    </lineage>
</organism>
<name>A0A1B7MSF7_9AGAM</name>